<proteinExistence type="predicted"/>
<name>A0A8J5C7W8_ZINOF</name>
<evidence type="ECO:0000313" key="1">
    <source>
        <dbReference type="EMBL" id="KAG6470094.1"/>
    </source>
</evidence>
<gene>
    <name evidence="1" type="ORF">ZIOFF_071148</name>
</gene>
<sequence>MLMDALWLPVKEDLYLSLTKVCVESKDSSFSAALYAQLFVEMHMRTGGRCSPILKPRVGWLATLGVVLRSCAHARVMDVGL</sequence>
<evidence type="ECO:0000313" key="2">
    <source>
        <dbReference type="Proteomes" id="UP000734854"/>
    </source>
</evidence>
<reference evidence="1 2" key="1">
    <citation type="submission" date="2020-08" db="EMBL/GenBank/DDBJ databases">
        <title>Plant Genome Project.</title>
        <authorList>
            <person name="Zhang R.-G."/>
        </authorList>
    </citation>
    <scope>NUCLEOTIDE SEQUENCE [LARGE SCALE GENOMIC DNA]</scope>
    <source>
        <tissue evidence="1">Rhizome</tissue>
    </source>
</reference>
<organism evidence="1 2">
    <name type="scientific">Zingiber officinale</name>
    <name type="common">Ginger</name>
    <name type="synonym">Amomum zingiber</name>
    <dbReference type="NCBI Taxonomy" id="94328"/>
    <lineage>
        <taxon>Eukaryota</taxon>
        <taxon>Viridiplantae</taxon>
        <taxon>Streptophyta</taxon>
        <taxon>Embryophyta</taxon>
        <taxon>Tracheophyta</taxon>
        <taxon>Spermatophyta</taxon>
        <taxon>Magnoliopsida</taxon>
        <taxon>Liliopsida</taxon>
        <taxon>Zingiberales</taxon>
        <taxon>Zingiberaceae</taxon>
        <taxon>Zingiber</taxon>
    </lineage>
</organism>
<comment type="caution">
    <text evidence="1">The sequence shown here is derived from an EMBL/GenBank/DDBJ whole genome shotgun (WGS) entry which is preliminary data.</text>
</comment>
<accession>A0A8J5C7W8</accession>
<dbReference type="AlphaFoldDB" id="A0A8J5C7W8"/>
<protein>
    <submittedName>
        <fullName evidence="1">Uncharacterized protein</fullName>
    </submittedName>
</protein>
<dbReference type="Proteomes" id="UP000734854">
    <property type="component" value="Unassembled WGS sequence"/>
</dbReference>
<keyword evidence="2" id="KW-1185">Reference proteome</keyword>
<dbReference type="EMBL" id="JACMSC010000021">
    <property type="protein sequence ID" value="KAG6470094.1"/>
    <property type="molecule type" value="Genomic_DNA"/>
</dbReference>